<evidence type="ECO:0000256" key="3">
    <source>
        <dbReference type="ARBA" id="ARBA00013994"/>
    </source>
</evidence>
<dbReference type="GO" id="GO:0005739">
    <property type="term" value="C:mitochondrion"/>
    <property type="evidence" value="ECO:0007669"/>
    <property type="project" value="UniProtKB-SubCell"/>
</dbReference>
<protein>
    <recommendedName>
        <fullName evidence="3">Altered inheritance of mitochondria protein 23, mitochondrial</fullName>
    </recommendedName>
</protein>
<dbReference type="InterPro" id="IPR029427">
    <property type="entry name" value="AIM23"/>
</dbReference>
<keyword evidence="5" id="KW-0496">Mitochondrion</keyword>
<sequence length="401" mass="46815">MILKSSVLGYSRVSCVGLCRFSLNKRLVSSTRVLFDINSLEDIISQIEKRKINTPKQQQQQQKQQQQQFPQQPPSLNALHLDTRKKFHPTKDSYVKSSSRFADNTEYYGKRNNNKLNKKEIFQFTTGSERAIEAVKVIIKAVRRVNSRGKILTIVPGKGIQQSTILKLVQTLNLDEEGLQIVDKREHNGELLPLIKKIDQEAALKVYSDYLHELRTKEMALSKPNQYSNKQNLTKDHSIKIIKINWNISTNDLEEKGFKVNIFIGNRRDLRKSESFEKLLTKAEKENFDQNNKDEENDDNDNEIPINFSKKLSDLEIIRREKLIETVKIFVEEYSIKNNLSIEGDINDKFVLKLKGKEKEINKEELKELKNKKKQERAEKLRLKTELKKQKLFEAQKEITV</sequence>
<dbReference type="Proteomes" id="UP000094236">
    <property type="component" value="Unassembled WGS sequence"/>
</dbReference>
<reference evidence="9" key="1">
    <citation type="submission" date="2016-05" db="EMBL/GenBank/DDBJ databases">
        <title>Comparative genomics of biotechnologically important yeasts.</title>
        <authorList>
            <consortium name="DOE Joint Genome Institute"/>
            <person name="Riley R."/>
            <person name="Haridas S."/>
            <person name="Wolfe K.H."/>
            <person name="Lopes M.R."/>
            <person name="Hittinger C.T."/>
            <person name="Goker M."/>
            <person name="Salamov A."/>
            <person name="Wisecaver J."/>
            <person name="Long T.M."/>
            <person name="Aerts A.L."/>
            <person name="Barry K."/>
            <person name="Choi C."/>
            <person name="Clum A."/>
            <person name="Coughlan A.Y."/>
            <person name="Deshpande S."/>
            <person name="Douglass A.P."/>
            <person name="Hanson S.J."/>
            <person name="Klenk H.-P."/>
            <person name="Labutti K."/>
            <person name="Lapidus A."/>
            <person name="Lindquist E."/>
            <person name="Lipzen A."/>
            <person name="Meier-Kolthoff J.P."/>
            <person name="Ohm R.A."/>
            <person name="Otillar R.P."/>
            <person name="Pangilinan J."/>
            <person name="Peng Y."/>
            <person name="Rokas A."/>
            <person name="Rosa C.A."/>
            <person name="Scheuner C."/>
            <person name="Sibirny A.A."/>
            <person name="Slot J.C."/>
            <person name="Stielow J.B."/>
            <person name="Sun H."/>
            <person name="Kurtzman C.P."/>
            <person name="Blackwell M."/>
            <person name="Grigoriev I.V."/>
            <person name="Jeffries T.W."/>
        </authorList>
    </citation>
    <scope>NUCLEOTIDE SEQUENCE [LARGE SCALE GENOMIC DNA]</scope>
    <source>
        <strain evidence="9">NRRL Y-2460</strain>
    </source>
</reference>
<evidence type="ECO:0000313" key="9">
    <source>
        <dbReference type="Proteomes" id="UP000094236"/>
    </source>
</evidence>
<feature type="compositionally biased region" description="Low complexity" evidence="7">
    <location>
        <begin position="55"/>
        <end position="70"/>
    </location>
</feature>
<name>A0A1E4TRK9_PACTA</name>
<dbReference type="OrthoDB" id="3996489at2759"/>
<keyword evidence="4" id="KW-0809">Transit peptide</keyword>
<dbReference type="EMBL" id="KV454016">
    <property type="protein sequence ID" value="ODV94364.1"/>
    <property type="molecule type" value="Genomic_DNA"/>
</dbReference>
<dbReference type="AlphaFoldDB" id="A0A1E4TRK9"/>
<organism evidence="8 9">
    <name type="scientific">Pachysolen tannophilus NRRL Y-2460</name>
    <dbReference type="NCBI Taxonomy" id="669874"/>
    <lineage>
        <taxon>Eukaryota</taxon>
        <taxon>Fungi</taxon>
        <taxon>Dikarya</taxon>
        <taxon>Ascomycota</taxon>
        <taxon>Saccharomycotina</taxon>
        <taxon>Pichiomycetes</taxon>
        <taxon>Pachysolenaceae</taxon>
        <taxon>Pachysolen</taxon>
    </lineage>
</organism>
<proteinExistence type="inferred from homology"/>
<evidence type="ECO:0000256" key="1">
    <source>
        <dbReference type="ARBA" id="ARBA00004173"/>
    </source>
</evidence>
<evidence type="ECO:0000313" key="8">
    <source>
        <dbReference type="EMBL" id="ODV94364.1"/>
    </source>
</evidence>
<evidence type="ECO:0000256" key="2">
    <source>
        <dbReference type="ARBA" id="ARBA00008476"/>
    </source>
</evidence>
<feature type="region of interest" description="Disordered" evidence="7">
    <location>
        <begin position="52"/>
        <end position="75"/>
    </location>
</feature>
<gene>
    <name evidence="8" type="ORF">PACTADRAFT_35169</name>
</gene>
<keyword evidence="6" id="KW-0175">Coiled coil</keyword>
<feature type="coiled-coil region" evidence="6">
    <location>
        <begin position="352"/>
        <end position="391"/>
    </location>
</feature>
<comment type="subcellular location">
    <subcellularLocation>
        <location evidence="1">Mitochondrion</location>
    </subcellularLocation>
</comment>
<comment type="similarity">
    <text evidence="2">Belongs to the AIM23 family.</text>
</comment>
<evidence type="ECO:0000256" key="6">
    <source>
        <dbReference type="SAM" id="Coils"/>
    </source>
</evidence>
<keyword evidence="9" id="KW-1185">Reference proteome</keyword>
<accession>A0A1E4TRK9</accession>
<evidence type="ECO:0000256" key="4">
    <source>
        <dbReference type="ARBA" id="ARBA00022946"/>
    </source>
</evidence>
<evidence type="ECO:0000256" key="7">
    <source>
        <dbReference type="SAM" id="MobiDB-lite"/>
    </source>
</evidence>
<dbReference type="Pfam" id="PF14877">
    <property type="entry name" value="mIF3"/>
    <property type="match status" value="1"/>
</dbReference>
<evidence type="ECO:0000256" key="5">
    <source>
        <dbReference type="ARBA" id="ARBA00023128"/>
    </source>
</evidence>